<reference evidence="11" key="2">
    <citation type="submission" date="2015-01" db="EMBL/GenBank/DDBJ databases">
        <title>Evolutionary Origins and Diversification of the Mycorrhizal Mutualists.</title>
        <authorList>
            <consortium name="DOE Joint Genome Institute"/>
            <consortium name="Mycorrhizal Genomics Consortium"/>
            <person name="Kohler A."/>
            <person name="Kuo A."/>
            <person name="Nagy L.G."/>
            <person name="Floudas D."/>
            <person name="Copeland A."/>
            <person name="Barry K.W."/>
            <person name="Cichocki N."/>
            <person name="Veneault-Fourrey C."/>
            <person name="LaButti K."/>
            <person name="Lindquist E.A."/>
            <person name="Lipzen A."/>
            <person name="Lundell T."/>
            <person name="Morin E."/>
            <person name="Murat C."/>
            <person name="Riley R."/>
            <person name="Ohm R."/>
            <person name="Sun H."/>
            <person name="Tunlid A."/>
            <person name="Henrissat B."/>
            <person name="Grigoriev I.V."/>
            <person name="Hibbett D.S."/>
            <person name="Martin F."/>
        </authorList>
    </citation>
    <scope>NUCLEOTIDE SEQUENCE [LARGE SCALE GENOMIC DNA]</scope>
    <source>
        <strain evidence="11">h7</strain>
    </source>
</reference>
<comment type="catalytic activity">
    <reaction evidence="7">
        <text>L-threonyl-[protein] + ATP = O-phospho-L-threonyl-[protein] + ADP + H(+)</text>
        <dbReference type="Rhea" id="RHEA:46608"/>
        <dbReference type="Rhea" id="RHEA-COMP:11060"/>
        <dbReference type="Rhea" id="RHEA-COMP:11605"/>
        <dbReference type="ChEBI" id="CHEBI:15378"/>
        <dbReference type="ChEBI" id="CHEBI:30013"/>
        <dbReference type="ChEBI" id="CHEBI:30616"/>
        <dbReference type="ChEBI" id="CHEBI:61977"/>
        <dbReference type="ChEBI" id="CHEBI:456216"/>
        <dbReference type="EC" id="2.7.11.1"/>
    </reaction>
</comment>
<dbReference type="InterPro" id="IPR051334">
    <property type="entry name" value="SRPK"/>
</dbReference>
<dbReference type="GO" id="GO:0004674">
    <property type="term" value="F:protein serine/threonine kinase activity"/>
    <property type="evidence" value="ECO:0007669"/>
    <property type="project" value="UniProtKB-KW"/>
</dbReference>
<keyword evidence="4" id="KW-0547">Nucleotide-binding</keyword>
<dbReference type="PANTHER" id="PTHR47634">
    <property type="entry name" value="PROTEIN KINASE DOMAIN-CONTAINING PROTEIN-RELATED"/>
    <property type="match status" value="1"/>
</dbReference>
<dbReference type="GO" id="GO:0050684">
    <property type="term" value="P:regulation of mRNA processing"/>
    <property type="evidence" value="ECO:0007669"/>
    <property type="project" value="TreeGrafter"/>
</dbReference>
<dbReference type="AlphaFoldDB" id="A0A0C2YIJ6"/>
<evidence type="ECO:0000256" key="8">
    <source>
        <dbReference type="ARBA" id="ARBA00048679"/>
    </source>
</evidence>
<dbReference type="STRING" id="686832.A0A0C2YIJ6"/>
<evidence type="ECO:0000256" key="4">
    <source>
        <dbReference type="ARBA" id="ARBA00022741"/>
    </source>
</evidence>
<dbReference type="Gene3D" id="1.10.510.10">
    <property type="entry name" value="Transferase(Phosphotransferase) domain 1"/>
    <property type="match status" value="1"/>
</dbReference>
<dbReference type="GO" id="GO:0000245">
    <property type="term" value="P:spliceosomal complex assembly"/>
    <property type="evidence" value="ECO:0007669"/>
    <property type="project" value="TreeGrafter"/>
</dbReference>
<comment type="catalytic activity">
    <reaction evidence="8">
        <text>L-seryl-[protein] + ATP = O-phospho-L-seryl-[protein] + ADP + H(+)</text>
        <dbReference type="Rhea" id="RHEA:17989"/>
        <dbReference type="Rhea" id="RHEA-COMP:9863"/>
        <dbReference type="Rhea" id="RHEA-COMP:11604"/>
        <dbReference type="ChEBI" id="CHEBI:15378"/>
        <dbReference type="ChEBI" id="CHEBI:29999"/>
        <dbReference type="ChEBI" id="CHEBI:30616"/>
        <dbReference type="ChEBI" id="CHEBI:83421"/>
        <dbReference type="ChEBI" id="CHEBI:456216"/>
        <dbReference type="EC" id="2.7.11.1"/>
    </reaction>
</comment>
<keyword evidence="6" id="KW-0067">ATP-binding</keyword>
<evidence type="ECO:0000256" key="7">
    <source>
        <dbReference type="ARBA" id="ARBA00047899"/>
    </source>
</evidence>
<evidence type="ECO:0000259" key="9">
    <source>
        <dbReference type="PROSITE" id="PS50011"/>
    </source>
</evidence>
<evidence type="ECO:0000313" key="11">
    <source>
        <dbReference type="Proteomes" id="UP000053424"/>
    </source>
</evidence>
<dbReference type="OrthoDB" id="5979581at2759"/>
<keyword evidence="11" id="KW-1185">Reference proteome</keyword>
<dbReference type="InterPro" id="IPR000719">
    <property type="entry name" value="Prot_kinase_dom"/>
</dbReference>
<proteinExistence type="predicted"/>
<sequence>MPFPEEQLDSSVGYFVGEPGTTLQGGEWTITRKLGWGPCSTTWLASNSKNPDKIDILAIKIFTVAATQDGVAANERDLLAGPLQKEFQVLPSLVSSFYEETAEGKHLALVLNVLGPSVESFRVASGGSLPLPAVKKIVSDVLECLATIHDKKIVHTAVSAENILFAGIQQVPDILAAVAKSPSVKAEDVTDAQGNVFKVVKSQPFREVTKSDDISDLALYLSNFGHALPEQGDVSSKSDILSLGATVYFLLTGTQLPAAAGNIEELLTLNSNLAKEDIPSTASFLQSLLVPDPTQRPSAYDIFRNSWSWLQ</sequence>
<reference evidence="10 11" key="1">
    <citation type="submission" date="2014-04" db="EMBL/GenBank/DDBJ databases">
        <authorList>
            <consortium name="DOE Joint Genome Institute"/>
            <person name="Kuo A."/>
            <person name="Gay G."/>
            <person name="Dore J."/>
            <person name="Kohler A."/>
            <person name="Nagy L.G."/>
            <person name="Floudas D."/>
            <person name="Copeland A."/>
            <person name="Barry K.W."/>
            <person name="Cichocki N."/>
            <person name="Veneault-Fourrey C."/>
            <person name="LaButti K."/>
            <person name="Lindquist E.A."/>
            <person name="Lipzen A."/>
            <person name="Lundell T."/>
            <person name="Morin E."/>
            <person name="Murat C."/>
            <person name="Sun H."/>
            <person name="Tunlid A."/>
            <person name="Henrissat B."/>
            <person name="Grigoriev I.V."/>
            <person name="Hibbett D.S."/>
            <person name="Martin F."/>
            <person name="Nordberg H.P."/>
            <person name="Cantor M.N."/>
            <person name="Hua S.X."/>
        </authorList>
    </citation>
    <scope>NUCLEOTIDE SEQUENCE [LARGE SCALE GENOMIC DNA]</scope>
    <source>
        <strain evidence="11">h7</strain>
    </source>
</reference>
<dbReference type="SMART" id="SM00220">
    <property type="entry name" value="S_TKc"/>
    <property type="match status" value="1"/>
</dbReference>
<evidence type="ECO:0000256" key="6">
    <source>
        <dbReference type="ARBA" id="ARBA00022840"/>
    </source>
</evidence>
<dbReference type="Gene3D" id="3.30.200.20">
    <property type="entry name" value="Phosphorylase Kinase, domain 1"/>
    <property type="match status" value="1"/>
</dbReference>
<evidence type="ECO:0000313" key="10">
    <source>
        <dbReference type="EMBL" id="KIM40897.1"/>
    </source>
</evidence>
<evidence type="ECO:0000256" key="2">
    <source>
        <dbReference type="ARBA" id="ARBA00022527"/>
    </source>
</evidence>
<keyword evidence="5" id="KW-0418">Kinase</keyword>
<feature type="domain" description="Protein kinase" evidence="9">
    <location>
        <begin position="28"/>
        <end position="310"/>
    </location>
</feature>
<dbReference type="GO" id="GO:0005524">
    <property type="term" value="F:ATP binding"/>
    <property type="evidence" value="ECO:0007669"/>
    <property type="project" value="UniProtKB-KW"/>
</dbReference>
<accession>A0A0C2YIJ6</accession>
<organism evidence="10 11">
    <name type="scientific">Hebeloma cylindrosporum</name>
    <dbReference type="NCBI Taxonomy" id="76867"/>
    <lineage>
        <taxon>Eukaryota</taxon>
        <taxon>Fungi</taxon>
        <taxon>Dikarya</taxon>
        <taxon>Basidiomycota</taxon>
        <taxon>Agaricomycotina</taxon>
        <taxon>Agaricomycetes</taxon>
        <taxon>Agaricomycetidae</taxon>
        <taxon>Agaricales</taxon>
        <taxon>Agaricineae</taxon>
        <taxon>Hymenogastraceae</taxon>
        <taxon>Hebeloma</taxon>
    </lineage>
</organism>
<keyword evidence="3" id="KW-0808">Transferase</keyword>
<dbReference type="SUPFAM" id="SSF56112">
    <property type="entry name" value="Protein kinase-like (PK-like)"/>
    <property type="match status" value="1"/>
</dbReference>
<protein>
    <recommendedName>
        <fullName evidence="1">non-specific serine/threonine protein kinase</fullName>
        <ecNumber evidence="1">2.7.11.1</ecNumber>
    </recommendedName>
</protein>
<keyword evidence="2" id="KW-0723">Serine/threonine-protein kinase</keyword>
<evidence type="ECO:0000256" key="1">
    <source>
        <dbReference type="ARBA" id="ARBA00012513"/>
    </source>
</evidence>
<gene>
    <name evidence="10" type="ORF">M413DRAFT_11193</name>
</gene>
<dbReference type="Proteomes" id="UP000053424">
    <property type="component" value="Unassembled WGS sequence"/>
</dbReference>
<name>A0A0C2YIJ6_HEBCY</name>
<dbReference type="EMBL" id="KN831781">
    <property type="protein sequence ID" value="KIM40897.1"/>
    <property type="molecule type" value="Genomic_DNA"/>
</dbReference>
<evidence type="ECO:0000256" key="3">
    <source>
        <dbReference type="ARBA" id="ARBA00022679"/>
    </source>
</evidence>
<dbReference type="HOGENOM" id="CLU_000288_81_13_1"/>
<dbReference type="PROSITE" id="PS50011">
    <property type="entry name" value="PROTEIN_KINASE_DOM"/>
    <property type="match status" value="1"/>
</dbReference>
<dbReference type="PANTHER" id="PTHR47634:SF9">
    <property type="entry name" value="PROTEIN KINASE DOMAIN-CONTAINING PROTEIN-RELATED"/>
    <property type="match status" value="1"/>
</dbReference>
<dbReference type="InterPro" id="IPR011009">
    <property type="entry name" value="Kinase-like_dom_sf"/>
</dbReference>
<evidence type="ECO:0000256" key="5">
    <source>
        <dbReference type="ARBA" id="ARBA00022777"/>
    </source>
</evidence>
<dbReference type="EC" id="2.7.11.1" evidence="1"/>